<feature type="region of interest" description="Disordered" evidence="1">
    <location>
        <begin position="174"/>
        <end position="198"/>
    </location>
</feature>
<sequence>MPATLAVPLNTTVAHPPPPDIVVTEVLEPTAKKPPDGWGRESTNMMAREPAGGGGFGVEGEKIADGRVTNANGLTSYSPCEPAVVGDRSCEIVVLPPTKHPTPIHPTPSHTYSRPHDDERPPAIKHPIVRAAYSLPRERSPCTANSSIPPWVDRLVRSLRLNDLSIVIQSSSRTNVRPARTKHPKTREGVSPIPTPSSPLSMHGLAYSSCRAHPFVNDDRSAPTKHPRVRFLASSTIVLSISALARHSMRAGYYGSPLGADERIKPAKHSVTSVHDPPITQPRPRVSMHDCRHPSCTGRSPIVTQSLHHNDRPSPIKHPTPETVLLVNNDLTAAATYTDARLPANDRPRPTKHPTTRANTSFVAIAPTVSPLVHVVTRSARFVQPPLDDDRLPPTEHPTMCPSYSIDSHIAVQQLDDEERPSTVKHRAPLVTGITIEPYSLPDRINDRPALTKHPTTPRATPQSHSRSSVDEYSSCTTGPSVVRRPRTSKNRPAPTKHPTPIASGPWRRVVEHTLVHTASSAFFSLFFFEAVFLQ</sequence>
<feature type="compositionally biased region" description="Polar residues" evidence="1">
    <location>
        <begin position="454"/>
        <end position="480"/>
    </location>
</feature>
<keyword evidence="3" id="KW-1185">Reference proteome</keyword>
<dbReference type="EMBL" id="KL198088">
    <property type="protein sequence ID" value="KDQ08586.1"/>
    <property type="molecule type" value="Genomic_DNA"/>
</dbReference>
<dbReference type="AlphaFoldDB" id="A0A067MAF1"/>
<dbReference type="Proteomes" id="UP000027195">
    <property type="component" value="Unassembled WGS sequence"/>
</dbReference>
<evidence type="ECO:0000313" key="2">
    <source>
        <dbReference type="EMBL" id="KDQ08586.1"/>
    </source>
</evidence>
<name>A0A067MAF1_BOTB1</name>
<proteinExistence type="predicted"/>
<organism evidence="2 3">
    <name type="scientific">Botryobasidium botryosum (strain FD-172 SS1)</name>
    <dbReference type="NCBI Taxonomy" id="930990"/>
    <lineage>
        <taxon>Eukaryota</taxon>
        <taxon>Fungi</taxon>
        <taxon>Dikarya</taxon>
        <taxon>Basidiomycota</taxon>
        <taxon>Agaricomycotina</taxon>
        <taxon>Agaricomycetes</taxon>
        <taxon>Cantharellales</taxon>
        <taxon>Botryobasidiaceae</taxon>
        <taxon>Botryobasidium</taxon>
    </lineage>
</organism>
<reference evidence="3" key="1">
    <citation type="journal article" date="2014" name="Proc. Natl. Acad. Sci. U.S.A.">
        <title>Extensive sampling of basidiomycete genomes demonstrates inadequacy of the white-rot/brown-rot paradigm for wood decay fungi.</title>
        <authorList>
            <person name="Riley R."/>
            <person name="Salamov A.A."/>
            <person name="Brown D.W."/>
            <person name="Nagy L.G."/>
            <person name="Floudas D."/>
            <person name="Held B.W."/>
            <person name="Levasseur A."/>
            <person name="Lombard V."/>
            <person name="Morin E."/>
            <person name="Otillar R."/>
            <person name="Lindquist E.A."/>
            <person name="Sun H."/>
            <person name="LaButti K.M."/>
            <person name="Schmutz J."/>
            <person name="Jabbour D."/>
            <person name="Luo H."/>
            <person name="Baker S.E."/>
            <person name="Pisabarro A.G."/>
            <person name="Walton J.D."/>
            <person name="Blanchette R.A."/>
            <person name="Henrissat B."/>
            <person name="Martin F."/>
            <person name="Cullen D."/>
            <person name="Hibbett D.S."/>
            <person name="Grigoriev I.V."/>
        </authorList>
    </citation>
    <scope>NUCLEOTIDE SEQUENCE [LARGE SCALE GENOMIC DNA]</scope>
    <source>
        <strain evidence="3">FD-172 SS1</strain>
    </source>
</reference>
<feature type="region of interest" description="Disordered" evidence="1">
    <location>
        <begin position="269"/>
        <end position="321"/>
    </location>
</feature>
<protein>
    <submittedName>
        <fullName evidence="2">Uncharacterized protein</fullName>
    </submittedName>
</protein>
<accession>A0A067MAF1</accession>
<gene>
    <name evidence="2" type="ORF">BOTBODRAFT_179663</name>
</gene>
<evidence type="ECO:0000313" key="3">
    <source>
        <dbReference type="Proteomes" id="UP000027195"/>
    </source>
</evidence>
<dbReference type="InParanoid" id="A0A067MAF1"/>
<dbReference type="HOGENOM" id="CLU_508968_0_0_1"/>
<evidence type="ECO:0000256" key="1">
    <source>
        <dbReference type="SAM" id="MobiDB-lite"/>
    </source>
</evidence>
<feature type="region of interest" description="Disordered" evidence="1">
    <location>
        <begin position="441"/>
        <end position="505"/>
    </location>
</feature>
<feature type="region of interest" description="Disordered" evidence="1">
    <location>
        <begin position="96"/>
        <end position="119"/>
    </location>
</feature>